<organism evidence="3 4">
    <name type="scientific">Pseudoalteromonas luteoviolacea</name>
    <dbReference type="NCBI Taxonomy" id="43657"/>
    <lineage>
        <taxon>Bacteria</taxon>
        <taxon>Pseudomonadati</taxon>
        <taxon>Pseudomonadota</taxon>
        <taxon>Gammaproteobacteria</taxon>
        <taxon>Alteromonadales</taxon>
        <taxon>Pseudoalteromonadaceae</taxon>
        <taxon>Pseudoalteromonas</taxon>
    </lineage>
</organism>
<evidence type="ECO:0000256" key="1">
    <source>
        <dbReference type="ARBA" id="ARBA00006484"/>
    </source>
</evidence>
<name>A0A0C1QC31_9GAMM</name>
<comment type="similarity">
    <text evidence="1">Belongs to the short-chain dehydrogenases/reductases (SDR) family.</text>
</comment>
<dbReference type="PANTHER" id="PTHR43391">
    <property type="entry name" value="RETINOL DEHYDROGENASE-RELATED"/>
    <property type="match status" value="1"/>
</dbReference>
<dbReference type="CDD" id="cd05233">
    <property type="entry name" value="SDR_c"/>
    <property type="match status" value="1"/>
</dbReference>
<dbReference type="InterPro" id="IPR002347">
    <property type="entry name" value="SDR_fam"/>
</dbReference>
<dbReference type="PRINTS" id="PR00081">
    <property type="entry name" value="GDHRDH"/>
</dbReference>
<reference evidence="3 4" key="1">
    <citation type="submission" date="2014-12" db="EMBL/GenBank/DDBJ databases">
        <title>Draft Genome Sequence of Pseudoalteromonas luteoviolacea HI1.</title>
        <authorList>
            <person name="Asahina A.Y."/>
            <person name="Hadfield M.G."/>
        </authorList>
    </citation>
    <scope>NUCLEOTIDE SEQUENCE [LARGE SCALE GENOMIC DNA]</scope>
    <source>
        <strain evidence="3 4">HI1</strain>
    </source>
</reference>
<dbReference type="AlphaFoldDB" id="A0A0C1QC31"/>
<accession>A0A0C1QC31</accession>
<gene>
    <name evidence="3" type="ORF">JF50_13860</name>
</gene>
<dbReference type="RefSeq" id="WP_039610020.1">
    <property type="nucleotide sequence ID" value="NZ_JWIC01000006.1"/>
</dbReference>
<evidence type="ECO:0000256" key="2">
    <source>
        <dbReference type="ARBA" id="ARBA00023002"/>
    </source>
</evidence>
<dbReference type="Gene3D" id="3.40.50.720">
    <property type="entry name" value="NAD(P)-binding Rossmann-like Domain"/>
    <property type="match status" value="1"/>
</dbReference>
<proteinExistence type="inferred from homology"/>
<dbReference type="Pfam" id="PF00106">
    <property type="entry name" value="adh_short"/>
    <property type="match status" value="1"/>
</dbReference>
<dbReference type="PANTHER" id="PTHR43391:SF94">
    <property type="entry name" value="OXIDOREDUCTASE-RELATED"/>
    <property type="match status" value="1"/>
</dbReference>
<dbReference type="SUPFAM" id="SSF51735">
    <property type="entry name" value="NAD(P)-binding Rossmann-fold domains"/>
    <property type="match status" value="1"/>
</dbReference>
<keyword evidence="2" id="KW-0560">Oxidoreductase</keyword>
<evidence type="ECO:0000313" key="3">
    <source>
        <dbReference type="EMBL" id="KID56960.1"/>
    </source>
</evidence>
<dbReference type="OrthoDB" id="4690547at2"/>
<dbReference type="EMBL" id="JWIC01000006">
    <property type="protein sequence ID" value="KID56960.1"/>
    <property type="molecule type" value="Genomic_DNA"/>
</dbReference>
<protein>
    <submittedName>
        <fullName evidence="3">Oxidoreductase</fullName>
    </submittedName>
</protein>
<dbReference type="InterPro" id="IPR036291">
    <property type="entry name" value="NAD(P)-bd_dom_sf"/>
</dbReference>
<dbReference type="GO" id="GO:0016491">
    <property type="term" value="F:oxidoreductase activity"/>
    <property type="evidence" value="ECO:0007669"/>
    <property type="project" value="UniProtKB-KW"/>
</dbReference>
<sequence length="228" mass="24807">MQKNLIVVGASRGIGLAVAQFYHAKGDYVFSVSRTPSTVGKWIEADISEIDGIQKVLHETSDHTIDALLYMGGVWEKHAFTEHYDFETSPYSETKNIIDINQIAPIELVKGLLPNLRKSKNPRAIFIGATSGLELSTTSEVAYSASKFGLRGAVHALRIGCKNQGIGFTTINPGLVGTDEVLEDISLNAQSDLIPIPIEDVVRAVEFVLQSSRNTAIGDITLTQKFTC</sequence>
<dbReference type="Proteomes" id="UP000031327">
    <property type="component" value="Unassembled WGS sequence"/>
</dbReference>
<comment type="caution">
    <text evidence="3">The sequence shown here is derived from an EMBL/GenBank/DDBJ whole genome shotgun (WGS) entry which is preliminary data.</text>
</comment>
<evidence type="ECO:0000313" key="4">
    <source>
        <dbReference type="Proteomes" id="UP000031327"/>
    </source>
</evidence>